<keyword evidence="9" id="KW-1185">Reference proteome</keyword>
<protein>
    <recommendedName>
        <fullName evidence="7">Sugar phosphate transporter domain-containing protein</fullName>
    </recommendedName>
</protein>
<feature type="transmembrane region" description="Helical" evidence="6">
    <location>
        <begin position="21"/>
        <end position="42"/>
    </location>
</feature>
<feature type="transmembrane region" description="Helical" evidence="6">
    <location>
        <begin position="91"/>
        <end position="111"/>
    </location>
</feature>
<evidence type="ECO:0000256" key="6">
    <source>
        <dbReference type="SAM" id="Phobius"/>
    </source>
</evidence>
<feature type="transmembrane region" description="Helical" evidence="6">
    <location>
        <begin position="117"/>
        <end position="138"/>
    </location>
</feature>
<dbReference type="InterPro" id="IPR004853">
    <property type="entry name" value="Sugar_P_trans_dom"/>
</dbReference>
<feature type="region of interest" description="Disordered" evidence="5">
    <location>
        <begin position="329"/>
        <end position="351"/>
    </location>
</feature>
<feature type="transmembrane region" description="Helical" evidence="6">
    <location>
        <begin position="54"/>
        <end position="71"/>
    </location>
</feature>
<gene>
    <name evidence="8" type="ORF">AB6A40_003392</name>
</gene>
<evidence type="ECO:0000256" key="2">
    <source>
        <dbReference type="ARBA" id="ARBA00022692"/>
    </source>
</evidence>
<sequence>MSEYDAEDGRAMVARNNSPIAVFRIFCMVCLYYPLSVGLTFYQKWFIKNYKFPLFVVSCHYVYKYIFALSIRSILECWQAPRIRISFKEQLFWLAPIGICASLDIGLSNWALEYVTVSLYTMAKSSSILFMVAFSLILRLERWHINLGATAVLIAVGLFLFTWRSSQMDLYGLMLVGLASACTGVRWSMAQLVMQREQHPLRHPIDMMAHVQPWMLVPIIPLVILFEGSHFSLKSVTHGGEVFSTLQIVILIILGSIIAFAMELAEFLLLVNTSGVTLNIFGIIKEVVTLLLAHFFNGDHLTSLNLLGLLLCIMGMSLHAFSKRQSKMRTPITRKSDPDQEELISNEVHHR</sequence>
<evidence type="ECO:0000256" key="1">
    <source>
        <dbReference type="ARBA" id="ARBA00004141"/>
    </source>
</evidence>
<feature type="transmembrane region" description="Helical" evidence="6">
    <location>
        <begin position="302"/>
        <end position="321"/>
    </location>
</feature>
<dbReference type="PANTHER" id="PTHR11132">
    <property type="entry name" value="SOLUTE CARRIER FAMILY 35"/>
    <property type="match status" value="1"/>
</dbReference>
<dbReference type="GO" id="GO:0016020">
    <property type="term" value="C:membrane"/>
    <property type="evidence" value="ECO:0007669"/>
    <property type="project" value="UniProtKB-SubCell"/>
</dbReference>
<name>A0ABD6E9L1_9BILA</name>
<reference evidence="8 9" key="1">
    <citation type="submission" date="2024-08" db="EMBL/GenBank/DDBJ databases">
        <title>Gnathostoma spinigerum genome.</title>
        <authorList>
            <person name="Gonzalez-Bertolin B."/>
            <person name="Monzon S."/>
            <person name="Zaballos A."/>
            <person name="Jimenez P."/>
            <person name="Dekumyoy P."/>
            <person name="Varona S."/>
            <person name="Cuesta I."/>
            <person name="Sumanam S."/>
            <person name="Adisakwattana P."/>
            <person name="Gasser R.B."/>
            <person name="Hernandez-Gonzalez A."/>
            <person name="Young N.D."/>
            <person name="Perteguer M.J."/>
        </authorList>
    </citation>
    <scope>NUCLEOTIDE SEQUENCE [LARGE SCALE GENOMIC DNA]</scope>
    <source>
        <strain evidence="8">AL3</strain>
        <tissue evidence="8">Liver</tissue>
    </source>
</reference>
<evidence type="ECO:0000259" key="7">
    <source>
        <dbReference type="Pfam" id="PF03151"/>
    </source>
</evidence>
<keyword evidence="3 6" id="KW-1133">Transmembrane helix</keyword>
<evidence type="ECO:0000256" key="4">
    <source>
        <dbReference type="ARBA" id="ARBA00023136"/>
    </source>
</evidence>
<feature type="transmembrane region" description="Helical" evidence="6">
    <location>
        <begin position="207"/>
        <end position="226"/>
    </location>
</feature>
<dbReference type="Proteomes" id="UP001608902">
    <property type="component" value="Unassembled WGS sequence"/>
</dbReference>
<accession>A0ABD6E9L1</accession>
<dbReference type="SUPFAM" id="SSF103481">
    <property type="entry name" value="Multidrug resistance efflux transporter EmrE"/>
    <property type="match status" value="1"/>
</dbReference>
<evidence type="ECO:0000313" key="9">
    <source>
        <dbReference type="Proteomes" id="UP001608902"/>
    </source>
</evidence>
<feature type="transmembrane region" description="Helical" evidence="6">
    <location>
        <begin position="145"/>
        <end position="164"/>
    </location>
</feature>
<keyword evidence="4 6" id="KW-0472">Membrane</keyword>
<dbReference type="AlphaFoldDB" id="A0ABD6E9L1"/>
<keyword evidence="2 6" id="KW-0812">Transmembrane</keyword>
<evidence type="ECO:0000256" key="5">
    <source>
        <dbReference type="SAM" id="MobiDB-lite"/>
    </source>
</evidence>
<feature type="transmembrane region" description="Helical" evidence="6">
    <location>
        <begin position="276"/>
        <end position="296"/>
    </location>
</feature>
<dbReference type="Pfam" id="PF03151">
    <property type="entry name" value="TPT"/>
    <property type="match status" value="1"/>
</dbReference>
<comment type="caution">
    <text evidence="8">The sequence shown here is derived from an EMBL/GenBank/DDBJ whole genome shotgun (WGS) entry which is preliminary data.</text>
</comment>
<feature type="transmembrane region" description="Helical" evidence="6">
    <location>
        <begin position="170"/>
        <end position="187"/>
    </location>
</feature>
<feature type="transmembrane region" description="Helical" evidence="6">
    <location>
        <begin position="246"/>
        <end position="269"/>
    </location>
</feature>
<organism evidence="8 9">
    <name type="scientific">Gnathostoma spinigerum</name>
    <dbReference type="NCBI Taxonomy" id="75299"/>
    <lineage>
        <taxon>Eukaryota</taxon>
        <taxon>Metazoa</taxon>
        <taxon>Ecdysozoa</taxon>
        <taxon>Nematoda</taxon>
        <taxon>Chromadorea</taxon>
        <taxon>Rhabditida</taxon>
        <taxon>Spirurina</taxon>
        <taxon>Gnathostomatomorpha</taxon>
        <taxon>Gnathostomatoidea</taxon>
        <taxon>Gnathostomatidae</taxon>
        <taxon>Gnathostoma</taxon>
    </lineage>
</organism>
<proteinExistence type="predicted"/>
<dbReference type="EMBL" id="JBGFUD010001729">
    <property type="protein sequence ID" value="MFH4976683.1"/>
    <property type="molecule type" value="Genomic_DNA"/>
</dbReference>
<comment type="subcellular location">
    <subcellularLocation>
        <location evidence="1">Membrane</location>
        <topology evidence="1">Multi-pass membrane protein</topology>
    </subcellularLocation>
</comment>
<evidence type="ECO:0000256" key="3">
    <source>
        <dbReference type="ARBA" id="ARBA00022989"/>
    </source>
</evidence>
<feature type="domain" description="Sugar phosphate transporter" evidence="7">
    <location>
        <begin position="25"/>
        <end position="318"/>
    </location>
</feature>
<dbReference type="InterPro" id="IPR050186">
    <property type="entry name" value="TPT_transporter"/>
</dbReference>
<evidence type="ECO:0000313" key="8">
    <source>
        <dbReference type="EMBL" id="MFH4976683.1"/>
    </source>
</evidence>
<dbReference type="InterPro" id="IPR037185">
    <property type="entry name" value="EmrE-like"/>
</dbReference>